<dbReference type="GO" id="GO:0015205">
    <property type="term" value="F:nucleobase transmembrane transporter activity"/>
    <property type="evidence" value="ECO:0007669"/>
    <property type="project" value="TreeGrafter"/>
</dbReference>
<evidence type="ECO:0000256" key="7">
    <source>
        <dbReference type="ARBA" id="ARBA00023136"/>
    </source>
</evidence>
<feature type="transmembrane region" description="Helical" evidence="9">
    <location>
        <begin position="376"/>
        <end position="397"/>
    </location>
</feature>
<protein>
    <submittedName>
        <fullName evidence="10">HCL156Cp</fullName>
    </submittedName>
</protein>
<feature type="transmembrane region" description="Helical" evidence="9">
    <location>
        <begin position="335"/>
        <end position="355"/>
    </location>
</feature>
<dbReference type="GO" id="GO:0005886">
    <property type="term" value="C:plasma membrane"/>
    <property type="evidence" value="ECO:0007669"/>
    <property type="project" value="TreeGrafter"/>
</dbReference>
<dbReference type="GeneID" id="28723226"/>
<feature type="transmembrane region" description="Helical" evidence="9">
    <location>
        <begin position="245"/>
        <end position="270"/>
    </location>
</feature>
<accession>A0A109UYK5</accession>
<dbReference type="GO" id="GO:0000329">
    <property type="term" value="C:fungal-type vacuole membrane"/>
    <property type="evidence" value="ECO:0007669"/>
    <property type="project" value="TreeGrafter"/>
</dbReference>
<feature type="transmembrane region" description="Helical" evidence="9">
    <location>
        <begin position="145"/>
        <end position="169"/>
    </location>
</feature>
<dbReference type="InterPro" id="IPR001248">
    <property type="entry name" value="Pur-cyt_permease"/>
</dbReference>
<reference evidence="10 11" key="1">
    <citation type="submission" date="2016-01" db="EMBL/GenBank/DDBJ databases">
        <title>Genome sequence of the yeast Holleya sinecauda.</title>
        <authorList>
            <person name="Dietrich F.S."/>
        </authorList>
    </citation>
    <scope>NUCLEOTIDE SEQUENCE [LARGE SCALE GENOMIC DNA]</scope>
    <source>
        <strain evidence="10 11">ATCC 58844</strain>
    </source>
</reference>
<keyword evidence="7 8" id="KW-0472">Membrane</keyword>
<feature type="transmembrane region" description="Helical" evidence="9">
    <location>
        <begin position="282"/>
        <end position="304"/>
    </location>
</feature>
<dbReference type="Gene3D" id="1.10.4160.10">
    <property type="entry name" value="Hydantoin permease"/>
    <property type="match status" value="1"/>
</dbReference>
<evidence type="ECO:0000256" key="4">
    <source>
        <dbReference type="ARBA" id="ARBA00022553"/>
    </source>
</evidence>
<keyword evidence="6 9" id="KW-1133">Transmembrane helix</keyword>
<dbReference type="PANTHER" id="PTHR31806:SF1">
    <property type="entry name" value="PURINE-CYTOSINE PERMEASE FCY2-RELATED"/>
    <property type="match status" value="1"/>
</dbReference>
<dbReference type="AlphaFoldDB" id="A0A109UYK5"/>
<dbReference type="Proteomes" id="UP000243052">
    <property type="component" value="Chromosome iii"/>
</dbReference>
<evidence type="ECO:0000256" key="8">
    <source>
        <dbReference type="PIRNR" id="PIRNR002744"/>
    </source>
</evidence>
<evidence type="ECO:0000256" key="1">
    <source>
        <dbReference type="ARBA" id="ARBA00004141"/>
    </source>
</evidence>
<proteinExistence type="inferred from homology"/>
<keyword evidence="5 9" id="KW-0812">Transmembrane</keyword>
<comment type="subcellular location">
    <subcellularLocation>
        <location evidence="1">Membrane</location>
        <topology evidence="1">Multi-pass membrane protein</topology>
    </subcellularLocation>
</comment>
<evidence type="ECO:0000256" key="6">
    <source>
        <dbReference type="ARBA" id="ARBA00022989"/>
    </source>
</evidence>
<feature type="transmembrane region" description="Helical" evidence="9">
    <location>
        <begin position="72"/>
        <end position="94"/>
    </location>
</feature>
<feature type="transmembrane region" description="Helical" evidence="9">
    <location>
        <begin position="409"/>
        <end position="426"/>
    </location>
</feature>
<evidence type="ECO:0000256" key="2">
    <source>
        <dbReference type="ARBA" id="ARBA00008974"/>
    </source>
</evidence>
<feature type="transmembrane region" description="Helical" evidence="9">
    <location>
        <begin position="181"/>
        <end position="200"/>
    </location>
</feature>
<gene>
    <name evidence="10" type="ORF">AW171_hschr31863</name>
</gene>
<dbReference type="FunFam" id="1.10.4160.10:FF:000002">
    <property type="entry name" value="Purine-cytosine permease fcyB"/>
    <property type="match status" value="1"/>
</dbReference>
<evidence type="ECO:0000256" key="3">
    <source>
        <dbReference type="ARBA" id="ARBA00022448"/>
    </source>
</evidence>
<dbReference type="InterPro" id="IPR026030">
    <property type="entry name" value="Pur-cyt_permease_Fcy2/21/22"/>
</dbReference>
<dbReference type="RefSeq" id="XP_017986991.1">
    <property type="nucleotide sequence ID" value="XM_018131121.1"/>
</dbReference>
<evidence type="ECO:0000313" key="10">
    <source>
        <dbReference type="EMBL" id="AMD19995.1"/>
    </source>
</evidence>
<dbReference type="PIRSF" id="PIRSF002744">
    <property type="entry name" value="Pur-cyt_permease"/>
    <property type="match status" value="1"/>
</dbReference>
<dbReference type="STRING" id="45286.A0A109UYK5"/>
<comment type="similarity">
    <text evidence="2 8">Belongs to the purine-cytosine permease (2.A.39) family.</text>
</comment>
<feature type="transmembrane region" description="Helical" evidence="9">
    <location>
        <begin position="485"/>
        <end position="501"/>
    </location>
</feature>
<dbReference type="EMBL" id="CP014243">
    <property type="protein sequence ID" value="AMD19995.1"/>
    <property type="molecule type" value="Genomic_DNA"/>
</dbReference>
<feature type="transmembrane region" description="Helical" evidence="9">
    <location>
        <begin position="447"/>
        <end position="465"/>
    </location>
</feature>
<feature type="transmembrane region" description="Helical" evidence="9">
    <location>
        <begin position="100"/>
        <end position="124"/>
    </location>
</feature>
<keyword evidence="4" id="KW-0597">Phosphoprotein</keyword>
<dbReference type="Pfam" id="PF02133">
    <property type="entry name" value="Transp_cyt_pur"/>
    <property type="match status" value="1"/>
</dbReference>
<evidence type="ECO:0000256" key="9">
    <source>
        <dbReference type="SAM" id="Phobius"/>
    </source>
</evidence>
<dbReference type="PANTHER" id="PTHR31806">
    <property type="entry name" value="PURINE-CYTOSINE PERMEASE FCY2-RELATED"/>
    <property type="match status" value="1"/>
</dbReference>
<keyword evidence="11" id="KW-1185">Reference proteome</keyword>
<feature type="transmembrane region" description="Helical" evidence="9">
    <location>
        <begin position="207"/>
        <end position="225"/>
    </location>
</feature>
<evidence type="ECO:0000313" key="11">
    <source>
        <dbReference type="Proteomes" id="UP000243052"/>
    </source>
</evidence>
<organism evidence="10 11">
    <name type="scientific">Eremothecium sinecaudum</name>
    <dbReference type="NCBI Taxonomy" id="45286"/>
    <lineage>
        <taxon>Eukaryota</taxon>
        <taxon>Fungi</taxon>
        <taxon>Dikarya</taxon>
        <taxon>Ascomycota</taxon>
        <taxon>Saccharomycotina</taxon>
        <taxon>Saccharomycetes</taxon>
        <taxon>Saccharomycetales</taxon>
        <taxon>Saccharomycetaceae</taxon>
        <taxon>Eremothecium</taxon>
    </lineage>
</organism>
<keyword evidence="3 8" id="KW-0813">Transport</keyword>
<sequence length="511" mass="55935">MSIKHNNIVQDGAGLEKFESVSITESSSIPAGEEATRLAFLNRWAAKLNAEIRGIEPVSDDKKDAPVWISAVMWFSANLSSTGFSVGLLGPIVFRLNFLWCLFCVLLFALVGLIIVCIFSVLGAKLGMRQMVLSRYLTGNATARIFCLFNIIGGMGWGVLNCVSSASVLHMVNSDGYSCPPAIACLIVTVITILVTFFGYKAINVYQMWAWIPNLMVLFVILIRAKMSGSFTVHNMENEKATTGAILSFGGVIFGLTAGWSSCAADYAVYMPRNTNSYKIFFSLYAALFSSICICVLVGCAAGVCTFTNPRWAALYETDSVGGLCYGILVEPMPVFGNICLVIFSLSATVNNIPNMYSIGLSVQAMWSSLATIPRVGWALITNIIVFGLSVACYYKFEAFMSNFMDATAYYIATYIAIAFIEHFIFRKMSLQTYDVSIWKKPGKLPVGYASLAGIIMGAIGVFLGMSQEYWQGYISRPIGEFGDLGFEVAILFTSVTYLALRPLELKYIGR</sequence>
<evidence type="ECO:0000256" key="5">
    <source>
        <dbReference type="ARBA" id="ARBA00022692"/>
    </source>
</evidence>
<dbReference type="OrthoDB" id="2116389at2759"/>
<name>A0A109UYK5_9SACH</name>
<dbReference type="GO" id="GO:0015856">
    <property type="term" value="P:cytosine transport"/>
    <property type="evidence" value="ECO:0007669"/>
    <property type="project" value="UniProtKB-ARBA"/>
</dbReference>